<organism evidence="1 2">
    <name type="scientific">Babjeviella inositovora NRRL Y-12698</name>
    <dbReference type="NCBI Taxonomy" id="984486"/>
    <lineage>
        <taxon>Eukaryota</taxon>
        <taxon>Fungi</taxon>
        <taxon>Dikarya</taxon>
        <taxon>Ascomycota</taxon>
        <taxon>Saccharomycotina</taxon>
        <taxon>Pichiomycetes</taxon>
        <taxon>Serinales incertae sedis</taxon>
        <taxon>Babjeviella</taxon>
    </lineage>
</organism>
<sequence>MSVLRLTAIITSYIFKIHQLHQISHILCASVSLKVVSRRCETSTVLSGPLERILGCSSASFRRGVHWLSLPNIEHMSFIRSFINNQRSLIRFALHKI</sequence>
<dbReference type="RefSeq" id="XP_018987863.1">
    <property type="nucleotide sequence ID" value="XM_019132609.1"/>
</dbReference>
<evidence type="ECO:0000313" key="1">
    <source>
        <dbReference type="EMBL" id="ODQ82535.1"/>
    </source>
</evidence>
<proteinExistence type="predicted"/>
<dbReference type="AlphaFoldDB" id="A0A1E3QXZ4"/>
<evidence type="ECO:0000313" key="2">
    <source>
        <dbReference type="Proteomes" id="UP000094336"/>
    </source>
</evidence>
<keyword evidence="2" id="KW-1185">Reference proteome</keyword>
<reference evidence="2" key="1">
    <citation type="submission" date="2016-05" db="EMBL/GenBank/DDBJ databases">
        <title>Comparative genomics of biotechnologically important yeasts.</title>
        <authorList>
            <consortium name="DOE Joint Genome Institute"/>
            <person name="Riley R."/>
            <person name="Haridas S."/>
            <person name="Wolfe K.H."/>
            <person name="Lopes M.R."/>
            <person name="Hittinger C.T."/>
            <person name="Goker M."/>
            <person name="Salamov A."/>
            <person name="Wisecaver J."/>
            <person name="Long T.M."/>
            <person name="Aerts A.L."/>
            <person name="Barry K."/>
            <person name="Choi C."/>
            <person name="Clum A."/>
            <person name="Coughlan A.Y."/>
            <person name="Deshpande S."/>
            <person name="Douglass A.P."/>
            <person name="Hanson S.J."/>
            <person name="Klenk H.-P."/>
            <person name="Labutti K."/>
            <person name="Lapidus A."/>
            <person name="Lindquist E."/>
            <person name="Lipzen A."/>
            <person name="Meier-Kolthoff J.P."/>
            <person name="Ohm R.A."/>
            <person name="Otillar R.P."/>
            <person name="Pangilinan J."/>
            <person name="Peng Y."/>
            <person name="Rokas A."/>
            <person name="Rosa C.A."/>
            <person name="Scheuner C."/>
            <person name="Sibirny A.A."/>
            <person name="Slot J.C."/>
            <person name="Stielow J.B."/>
            <person name="Sun H."/>
            <person name="Kurtzman C.P."/>
            <person name="Blackwell M."/>
            <person name="Grigoriev I.V."/>
            <person name="Jeffries T.W."/>
        </authorList>
    </citation>
    <scope>NUCLEOTIDE SEQUENCE [LARGE SCALE GENOMIC DNA]</scope>
    <source>
        <strain evidence="2">NRRL Y-12698</strain>
    </source>
</reference>
<dbReference type="Proteomes" id="UP000094336">
    <property type="component" value="Unassembled WGS sequence"/>
</dbReference>
<dbReference type="EMBL" id="KV454426">
    <property type="protein sequence ID" value="ODQ82535.1"/>
    <property type="molecule type" value="Genomic_DNA"/>
</dbReference>
<dbReference type="GeneID" id="30150462"/>
<name>A0A1E3QXZ4_9ASCO</name>
<gene>
    <name evidence="1" type="ORF">BABINDRAFT_73357</name>
</gene>
<protein>
    <submittedName>
        <fullName evidence="1">Uncharacterized protein</fullName>
    </submittedName>
</protein>
<accession>A0A1E3QXZ4</accession>